<evidence type="ECO:0000313" key="1">
    <source>
        <dbReference type="EMBL" id="KAJ8673447.1"/>
    </source>
</evidence>
<gene>
    <name evidence="1" type="ORF">QAD02_004709</name>
</gene>
<protein>
    <submittedName>
        <fullName evidence="1">Uncharacterized protein</fullName>
    </submittedName>
</protein>
<comment type="caution">
    <text evidence="1">The sequence shown here is derived from an EMBL/GenBank/DDBJ whole genome shotgun (WGS) entry which is preliminary data.</text>
</comment>
<evidence type="ECO:0000313" key="2">
    <source>
        <dbReference type="Proteomes" id="UP001239111"/>
    </source>
</evidence>
<name>A0ACC2NQQ7_9HYME</name>
<dbReference type="Proteomes" id="UP001239111">
    <property type="component" value="Chromosome 3"/>
</dbReference>
<accession>A0ACC2NQQ7</accession>
<dbReference type="EMBL" id="CM056743">
    <property type="protein sequence ID" value="KAJ8673447.1"/>
    <property type="molecule type" value="Genomic_DNA"/>
</dbReference>
<keyword evidence="2" id="KW-1185">Reference proteome</keyword>
<organism evidence="1 2">
    <name type="scientific">Eretmocerus hayati</name>
    <dbReference type="NCBI Taxonomy" id="131215"/>
    <lineage>
        <taxon>Eukaryota</taxon>
        <taxon>Metazoa</taxon>
        <taxon>Ecdysozoa</taxon>
        <taxon>Arthropoda</taxon>
        <taxon>Hexapoda</taxon>
        <taxon>Insecta</taxon>
        <taxon>Pterygota</taxon>
        <taxon>Neoptera</taxon>
        <taxon>Endopterygota</taxon>
        <taxon>Hymenoptera</taxon>
        <taxon>Apocrita</taxon>
        <taxon>Proctotrupomorpha</taxon>
        <taxon>Chalcidoidea</taxon>
        <taxon>Aphelinidae</taxon>
        <taxon>Aphelininae</taxon>
        <taxon>Eretmocerus</taxon>
    </lineage>
</organism>
<reference evidence="1" key="1">
    <citation type="submission" date="2023-04" db="EMBL/GenBank/DDBJ databases">
        <title>A chromosome-level genome assembly of the parasitoid wasp Eretmocerus hayati.</title>
        <authorList>
            <person name="Zhong Y."/>
            <person name="Liu S."/>
            <person name="Liu Y."/>
        </authorList>
    </citation>
    <scope>NUCLEOTIDE SEQUENCE</scope>
    <source>
        <strain evidence="1">ZJU_SS_LIU_2023</strain>
    </source>
</reference>
<sequence length="219" mass="25053">MVERSRLEINIRRLLGRCELLAKDDVNIDWKLEMYIESLQDMIEKLQKSPGKPSRDIMVNYIKRVEFLKGVITTKKLPDPVERAVAAQLLPTKIVALNESTDGPSLATQIHQKTTAKYGQEIRNELFQTNSSSGNGLRQRLLNSNVQDQDLDALLKYNRNMQEKIAENMILMTKSMKEHALTASAIIKNDVSTLERSDKLSDNNSNMILFMKVAKKRTY</sequence>
<proteinExistence type="predicted"/>